<accession>A0A2T3Z3D7</accession>
<keyword evidence="2" id="KW-1185">Reference proteome</keyword>
<name>A0A2T3Z3D7_TRIA4</name>
<dbReference type="AlphaFoldDB" id="A0A2T3Z3D7"/>
<dbReference type="Proteomes" id="UP000240493">
    <property type="component" value="Unassembled WGS sequence"/>
</dbReference>
<sequence length="130" mass="14711">MDISTIITKNLRESFSSFFISICLLFEIDLLHDAICHEIYSTFIKKQSKIYPRYRSENSRHLLKGDTSHVYLGIIAGSATPNTSSMLRPNSSRMAFIASSRFPRRASLNISPNISNRHRSAIKELNGSSD</sequence>
<dbReference type="EMBL" id="KZ679264">
    <property type="protein sequence ID" value="PTB39331.1"/>
    <property type="molecule type" value="Genomic_DNA"/>
</dbReference>
<gene>
    <name evidence="1" type="ORF">M441DRAFT_436336</name>
</gene>
<reference evidence="1 2" key="1">
    <citation type="submission" date="2016-07" db="EMBL/GenBank/DDBJ databases">
        <title>Multiple horizontal gene transfer events from other fungi enriched the ability of initially mycotrophic Trichoderma (Ascomycota) to feed on dead plant biomass.</title>
        <authorList>
            <consortium name="DOE Joint Genome Institute"/>
            <person name="Aerts A."/>
            <person name="Atanasova L."/>
            <person name="Chenthamara K."/>
            <person name="Zhang J."/>
            <person name="Grujic M."/>
            <person name="Henrissat B."/>
            <person name="Kuo A."/>
            <person name="Salamov A."/>
            <person name="Lipzen A."/>
            <person name="Labutti K."/>
            <person name="Barry K."/>
            <person name="Miao Y."/>
            <person name="Rahimi M.J."/>
            <person name="Shen Q."/>
            <person name="Grigoriev I.V."/>
            <person name="Kubicek C.P."/>
            <person name="Druzhinina I.S."/>
        </authorList>
    </citation>
    <scope>NUCLEOTIDE SEQUENCE [LARGE SCALE GENOMIC DNA]</scope>
    <source>
        <strain evidence="1 2">CBS 433.97</strain>
    </source>
</reference>
<organism evidence="1 2">
    <name type="scientific">Trichoderma asperellum (strain ATCC 204424 / CBS 433.97 / NBRC 101777)</name>
    <dbReference type="NCBI Taxonomy" id="1042311"/>
    <lineage>
        <taxon>Eukaryota</taxon>
        <taxon>Fungi</taxon>
        <taxon>Dikarya</taxon>
        <taxon>Ascomycota</taxon>
        <taxon>Pezizomycotina</taxon>
        <taxon>Sordariomycetes</taxon>
        <taxon>Hypocreomycetidae</taxon>
        <taxon>Hypocreales</taxon>
        <taxon>Hypocreaceae</taxon>
        <taxon>Trichoderma</taxon>
    </lineage>
</organism>
<evidence type="ECO:0000313" key="1">
    <source>
        <dbReference type="EMBL" id="PTB39331.1"/>
    </source>
</evidence>
<proteinExistence type="predicted"/>
<evidence type="ECO:0000313" key="2">
    <source>
        <dbReference type="Proteomes" id="UP000240493"/>
    </source>
</evidence>
<protein>
    <submittedName>
        <fullName evidence="1">Uncharacterized protein</fullName>
    </submittedName>
</protein>